<keyword evidence="2" id="KW-1185">Reference proteome</keyword>
<comment type="caution">
    <text evidence="1">The sequence shown here is derived from an EMBL/GenBank/DDBJ whole genome shotgun (WGS) entry which is preliminary data.</text>
</comment>
<dbReference type="EMBL" id="CM031820">
    <property type="protein sequence ID" value="KAG6633048.1"/>
    <property type="molecule type" value="Genomic_DNA"/>
</dbReference>
<name>A0A8T1NSJ6_CARIL</name>
<proteinExistence type="predicted"/>
<sequence>MYWHISKGSWTFSMEDYGWQVSDVTGEGLKVMLQFCHDTYYTFALTNIRGPSWGKT</sequence>
<reference evidence="1" key="1">
    <citation type="submission" date="2020-12" db="EMBL/GenBank/DDBJ databases">
        <title>WGS assembly of Carya illinoinensis cv. Pawnee.</title>
        <authorList>
            <person name="Platts A."/>
            <person name="Shu S."/>
            <person name="Wright S."/>
            <person name="Barry K."/>
            <person name="Edger P."/>
            <person name="Pires J.C."/>
            <person name="Schmutz J."/>
        </authorList>
    </citation>
    <scope>NUCLEOTIDE SEQUENCE</scope>
    <source>
        <tissue evidence="1">Leaf</tissue>
    </source>
</reference>
<dbReference type="Proteomes" id="UP000811609">
    <property type="component" value="Chromosome 12"/>
</dbReference>
<evidence type="ECO:0000313" key="1">
    <source>
        <dbReference type="EMBL" id="KAG6633048.1"/>
    </source>
</evidence>
<gene>
    <name evidence="1" type="ORF">CIPAW_12G021400</name>
</gene>
<evidence type="ECO:0000313" key="2">
    <source>
        <dbReference type="Proteomes" id="UP000811609"/>
    </source>
</evidence>
<accession>A0A8T1NSJ6</accession>
<dbReference type="AlphaFoldDB" id="A0A8T1NSJ6"/>
<protein>
    <submittedName>
        <fullName evidence="1">Uncharacterized protein</fullName>
    </submittedName>
</protein>
<organism evidence="1 2">
    <name type="scientific">Carya illinoinensis</name>
    <name type="common">Pecan</name>
    <dbReference type="NCBI Taxonomy" id="32201"/>
    <lineage>
        <taxon>Eukaryota</taxon>
        <taxon>Viridiplantae</taxon>
        <taxon>Streptophyta</taxon>
        <taxon>Embryophyta</taxon>
        <taxon>Tracheophyta</taxon>
        <taxon>Spermatophyta</taxon>
        <taxon>Magnoliopsida</taxon>
        <taxon>eudicotyledons</taxon>
        <taxon>Gunneridae</taxon>
        <taxon>Pentapetalae</taxon>
        <taxon>rosids</taxon>
        <taxon>fabids</taxon>
        <taxon>Fagales</taxon>
        <taxon>Juglandaceae</taxon>
        <taxon>Carya</taxon>
    </lineage>
</organism>